<evidence type="ECO:0000313" key="2">
    <source>
        <dbReference type="EMBL" id="KAL2270668.1"/>
    </source>
</evidence>
<dbReference type="RefSeq" id="XP_070869392.1">
    <property type="nucleotide sequence ID" value="XM_071010328.1"/>
</dbReference>
<evidence type="ECO:0000313" key="3">
    <source>
        <dbReference type="Proteomes" id="UP001600064"/>
    </source>
</evidence>
<protein>
    <submittedName>
        <fullName evidence="2">Uncharacterized protein</fullName>
    </submittedName>
</protein>
<proteinExistence type="predicted"/>
<comment type="caution">
    <text evidence="2">The sequence shown here is derived from an EMBL/GenBank/DDBJ whole genome shotgun (WGS) entry which is preliminary data.</text>
</comment>
<sequence>MHFSTLAALLATALAGLSSASTVHKRCSPMYDPDLPGGYYPPAPCWLGFDPSCSPYIPEGREITIDAEHGVAIVYGISEHCAGLIATEIDRTAQGLKNFRWIQDHGWMTVIEPRKEGDERILVLSGMTPAAVQKYQNLTGWNWS</sequence>
<name>A0ABR4DJX6_9PEZI</name>
<evidence type="ECO:0000256" key="1">
    <source>
        <dbReference type="SAM" id="SignalP"/>
    </source>
</evidence>
<keyword evidence="3" id="KW-1185">Reference proteome</keyword>
<feature type="signal peptide" evidence="1">
    <location>
        <begin position="1"/>
        <end position="20"/>
    </location>
</feature>
<dbReference type="GeneID" id="98124972"/>
<gene>
    <name evidence="2" type="ORF">VTJ83DRAFT_39</name>
</gene>
<organism evidence="2 3">
    <name type="scientific">Remersonia thermophila</name>
    <dbReference type="NCBI Taxonomy" id="72144"/>
    <lineage>
        <taxon>Eukaryota</taxon>
        <taxon>Fungi</taxon>
        <taxon>Dikarya</taxon>
        <taxon>Ascomycota</taxon>
        <taxon>Pezizomycotina</taxon>
        <taxon>Sordariomycetes</taxon>
        <taxon>Sordariomycetidae</taxon>
        <taxon>Sordariales</taxon>
        <taxon>Sordariales incertae sedis</taxon>
        <taxon>Remersonia</taxon>
    </lineage>
</organism>
<reference evidence="2 3" key="1">
    <citation type="journal article" date="2024" name="Commun. Biol.">
        <title>Comparative genomic analysis of thermophilic fungi reveals convergent evolutionary adaptations and gene losses.</title>
        <authorList>
            <person name="Steindorff A.S."/>
            <person name="Aguilar-Pontes M.V."/>
            <person name="Robinson A.J."/>
            <person name="Andreopoulos B."/>
            <person name="LaButti K."/>
            <person name="Kuo A."/>
            <person name="Mondo S."/>
            <person name="Riley R."/>
            <person name="Otillar R."/>
            <person name="Haridas S."/>
            <person name="Lipzen A."/>
            <person name="Grimwood J."/>
            <person name="Schmutz J."/>
            <person name="Clum A."/>
            <person name="Reid I.D."/>
            <person name="Moisan M.C."/>
            <person name="Butler G."/>
            <person name="Nguyen T.T.M."/>
            <person name="Dewar K."/>
            <person name="Conant G."/>
            <person name="Drula E."/>
            <person name="Henrissat B."/>
            <person name="Hansel C."/>
            <person name="Singer S."/>
            <person name="Hutchinson M.I."/>
            <person name="de Vries R.P."/>
            <person name="Natvig D.O."/>
            <person name="Powell A.J."/>
            <person name="Tsang A."/>
            <person name="Grigoriev I.V."/>
        </authorList>
    </citation>
    <scope>NUCLEOTIDE SEQUENCE [LARGE SCALE GENOMIC DNA]</scope>
    <source>
        <strain evidence="2 3">ATCC 22073</strain>
    </source>
</reference>
<dbReference type="EMBL" id="JAZGUE010000001">
    <property type="protein sequence ID" value="KAL2270668.1"/>
    <property type="molecule type" value="Genomic_DNA"/>
</dbReference>
<dbReference type="Proteomes" id="UP001600064">
    <property type="component" value="Unassembled WGS sequence"/>
</dbReference>
<feature type="chain" id="PRO_5045674599" evidence="1">
    <location>
        <begin position="21"/>
        <end position="144"/>
    </location>
</feature>
<accession>A0ABR4DJX6</accession>
<keyword evidence="1" id="KW-0732">Signal</keyword>